<name>A4RU74_OSTLU</name>
<dbReference type="STRING" id="436017.A4RU74"/>
<keyword evidence="2" id="KW-0732">Signal</keyword>
<organism evidence="4 5">
    <name type="scientific">Ostreococcus lucimarinus (strain CCE9901)</name>
    <dbReference type="NCBI Taxonomy" id="436017"/>
    <lineage>
        <taxon>Eukaryota</taxon>
        <taxon>Viridiplantae</taxon>
        <taxon>Chlorophyta</taxon>
        <taxon>Mamiellophyceae</taxon>
        <taxon>Mamiellales</taxon>
        <taxon>Bathycoccaceae</taxon>
        <taxon>Ostreococcus</taxon>
    </lineage>
</organism>
<dbReference type="Proteomes" id="UP000001568">
    <property type="component" value="Chromosome 3"/>
</dbReference>
<dbReference type="KEGG" id="olu:OSTLU_14554"/>
<dbReference type="PANTHER" id="PTHR44303">
    <property type="entry name" value="DNAJ HOMOLOG SUBFAMILY C MEMBER 16"/>
    <property type="match status" value="1"/>
</dbReference>
<dbReference type="Gramene" id="ABO95202">
    <property type="protein sequence ID" value="ABO95202"/>
    <property type="gene ID" value="OSTLU_14554"/>
</dbReference>
<dbReference type="Gene3D" id="1.10.287.110">
    <property type="entry name" value="DnaJ domain"/>
    <property type="match status" value="1"/>
</dbReference>
<dbReference type="AlphaFoldDB" id="A4RU74"/>
<dbReference type="Pfam" id="PF00226">
    <property type="entry name" value="DnaJ"/>
    <property type="match status" value="1"/>
</dbReference>
<feature type="region of interest" description="Disordered" evidence="1">
    <location>
        <begin position="103"/>
        <end position="123"/>
    </location>
</feature>
<dbReference type="InterPro" id="IPR036249">
    <property type="entry name" value="Thioredoxin-like_sf"/>
</dbReference>
<dbReference type="PROSITE" id="PS50076">
    <property type="entry name" value="DNAJ_2"/>
    <property type="match status" value="1"/>
</dbReference>
<dbReference type="SUPFAM" id="SSF52833">
    <property type="entry name" value="Thioredoxin-like"/>
    <property type="match status" value="1"/>
</dbReference>
<keyword evidence="5" id="KW-1185">Reference proteome</keyword>
<evidence type="ECO:0000313" key="4">
    <source>
        <dbReference type="EMBL" id="ABO95202.1"/>
    </source>
</evidence>
<feature type="signal peptide" evidence="2">
    <location>
        <begin position="1"/>
        <end position="20"/>
    </location>
</feature>
<evidence type="ECO:0000256" key="2">
    <source>
        <dbReference type="SAM" id="SignalP"/>
    </source>
</evidence>
<dbReference type="PANTHER" id="PTHR44303:SF2">
    <property type="entry name" value="DNAJ HOMOLOG SUBFAMILY C MEMBER 16"/>
    <property type="match status" value="1"/>
</dbReference>
<dbReference type="GeneID" id="5001143"/>
<dbReference type="RefSeq" id="XP_001416909.1">
    <property type="nucleotide sequence ID" value="XM_001416872.1"/>
</dbReference>
<dbReference type="InterPro" id="IPR018253">
    <property type="entry name" value="DnaJ_domain_CS"/>
</dbReference>
<reference evidence="4 5" key="1">
    <citation type="journal article" date="2007" name="Proc. Natl. Acad. Sci. U.S.A.">
        <title>The tiny eukaryote Ostreococcus provides genomic insights into the paradox of plankton speciation.</title>
        <authorList>
            <person name="Palenik B."/>
            <person name="Grimwood J."/>
            <person name="Aerts A."/>
            <person name="Rouze P."/>
            <person name="Salamov A."/>
            <person name="Putnam N."/>
            <person name="Dupont C."/>
            <person name="Jorgensen R."/>
            <person name="Derelle E."/>
            <person name="Rombauts S."/>
            <person name="Zhou K."/>
            <person name="Otillar R."/>
            <person name="Merchant S.S."/>
            <person name="Podell S."/>
            <person name="Gaasterland T."/>
            <person name="Napoli C."/>
            <person name="Gendler K."/>
            <person name="Manuell A."/>
            <person name="Tai V."/>
            <person name="Vallon O."/>
            <person name="Piganeau G."/>
            <person name="Jancek S."/>
            <person name="Heijde M."/>
            <person name="Jabbari K."/>
            <person name="Bowler C."/>
            <person name="Lohr M."/>
            <person name="Robbens S."/>
            <person name="Werner G."/>
            <person name="Dubchak I."/>
            <person name="Pazour G.J."/>
            <person name="Ren Q."/>
            <person name="Paulsen I."/>
            <person name="Delwiche C."/>
            <person name="Schmutz J."/>
            <person name="Rokhsar D."/>
            <person name="Van de Peer Y."/>
            <person name="Moreau H."/>
            <person name="Grigoriev I.V."/>
        </authorList>
    </citation>
    <scope>NUCLEOTIDE SEQUENCE [LARGE SCALE GENOMIC DNA]</scope>
    <source>
        <strain evidence="4 5">CCE9901</strain>
    </source>
</reference>
<accession>A4RU74</accession>
<dbReference type="EMBL" id="CP000583">
    <property type="protein sequence ID" value="ABO95202.1"/>
    <property type="molecule type" value="Genomic_DNA"/>
</dbReference>
<gene>
    <name evidence="4" type="ORF">OSTLU_14554</name>
</gene>
<sequence>MRRFLVLAFLFCVHVRVCEGANDLYGALGLERGAGAGDIKKAYRSLSLIYHPDKQRNVDDVEKAKAGERFVEIQKAYAVLSDEESKRVYDLQIYLDESETQTNQGAGFRGRGTWDSGSTQEGLRQQSGFQEAELIASETTLLNEKNIEKLVFRSQKTWLIQIYDDASDSCHRAGPVWEQASRMTNGVANFGRVNTLTSPRLVQLLGSSGLFSRPIRRSDLPVIVGVRPNCRHYSCIKRYRGSIKVNLLLSFVGKKMLTLPDLVAITPNDVQSMTSYEDKVKFVYVSSKRPPLMVRYLAEEYSADVDVVWVDYETGDTKFWEQDLGVKKEPAMIIFRDFDRTVVDNVNSKDKIRLTLAQYRFQVIPRLTASNAHGVGCEPGGLTRVCFVAVGSKRSPSFVRLMQELANVRSSGKLSLTEDEVAFGWIDGLRNKKFVKTFANGTQLVALMFHRGKRGHVYYDQLKDWSTRDTLVAWISRVLSALFLRLLPLGGSEFW</sequence>
<dbReference type="HOGENOM" id="CLU_551404_0_0_1"/>
<dbReference type="OrthoDB" id="537700at2759"/>
<evidence type="ECO:0000259" key="3">
    <source>
        <dbReference type="PROSITE" id="PS50076"/>
    </source>
</evidence>
<evidence type="ECO:0000313" key="5">
    <source>
        <dbReference type="Proteomes" id="UP000001568"/>
    </source>
</evidence>
<dbReference type="InterPro" id="IPR036869">
    <property type="entry name" value="J_dom_sf"/>
</dbReference>
<feature type="domain" description="J" evidence="3">
    <location>
        <begin position="23"/>
        <end position="93"/>
    </location>
</feature>
<evidence type="ECO:0000256" key="1">
    <source>
        <dbReference type="SAM" id="MobiDB-lite"/>
    </source>
</evidence>
<dbReference type="Gene3D" id="3.40.30.10">
    <property type="entry name" value="Glutaredoxin"/>
    <property type="match status" value="1"/>
</dbReference>
<feature type="chain" id="PRO_5002671746" description="J domain-containing protein" evidence="2">
    <location>
        <begin position="21"/>
        <end position="495"/>
    </location>
</feature>
<protein>
    <recommendedName>
        <fullName evidence="3">J domain-containing protein</fullName>
    </recommendedName>
</protein>
<dbReference type="InterPro" id="IPR052448">
    <property type="entry name" value="DnaJ_C16_autophagy_reg"/>
</dbReference>
<dbReference type="InterPro" id="IPR001623">
    <property type="entry name" value="DnaJ_domain"/>
</dbReference>
<dbReference type="CDD" id="cd06257">
    <property type="entry name" value="DnaJ"/>
    <property type="match status" value="1"/>
</dbReference>
<dbReference type="SUPFAM" id="SSF46565">
    <property type="entry name" value="Chaperone J-domain"/>
    <property type="match status" value="1"/>
</dbReference>
<dbReference type="SMART" id="SM00271">
    <property type="entry name" value="DnaJ"/>
    <property type="match status" value="1"/>
</dbReference>
<proteinExistence type="predicted"/>
<dbReference type="PROSITE" id="PS00636">
    <property type="entry name" value="DNAJ_1"/>
    <property type="match status" value="1"/>
</dbReference>
<dbReference type="PRINTS" id="PR00625">
    <property type="entry name" value="JDOMAIN"/>
</dbReference>
<dbReference type="eggNOG" id="KOG0714">
    <property type="taxonomic scope" value="Eukaryota"/>
</dbReference>